<dbReference type="RefSeq" id="WP_012828401.1">
    <property type="nucleotide sequence ID" value="NC_013440.1"/>
</dbReference>
<comment type="subunit">
    <text evidence="7">The glycine cleavage system is composed of four proteins: P, T, L and H.</text>
</comment>
<feature type="binding site" evidence="8">
    <location>
        <position position="205"/>
    </location>
    <ligand>
        <name>substrate</name>
    </ligand>
</feature>
<comment type="catalytic activity">
    <reaction evidence="6 7">
        <text>N(6)-[(R)-S(8)-aminomethyldihydrolipoyl]-L-lysyl-[protein] + (6S)-5,6,7,8-tetrahydrofolate = N(6)-[(R)-dihydrolipoyl]-L-lysyl-[protein] + (6R)-5,10-methylene-5,6,7,8-tetrahydrofolate + NH4(+)</text>
        <dbReference type="Rhea" id="RHEA:16945"/>
        <dbReference type="Rhea" id="RHEA-COMP:10475"/>
        <dbReference type="Rhea" id="RHEA-COMP:10492"/>
        <dbReference type="ChEBI" id="CHEBI:15636"/>
        <dbReference type="ChEBI" id="CHEBI:28938"/>
        <dbReference type="ChEBI" id="CHEBI:57453"/>
        <dbReference type="ChEBI" id="CHEBI:83100"/>
        <dbReference type="ChEBI" id="CHEBI:83143"/>
        <dbReference type="EC" id="2.1.2.10"/>
    </reaction>
</comment>
<dbReference type="Gene3D" id="3.30.1360.120">
    <property type="entry name" value="Probable tRNA modification gtpase trme, domain 1"/>
    <property type="match status" value="1"/>
</dbReference>
<dbReference type="InterPro" id="IPR006222">
    <property type="entry name" value="GCVT_N"/>
</dbReference>
<dbReference type="Gene3D" id="3.30.70.1400">
    <property type="entry name" value="Aminomethyltransferase beta-barrel domains"/>
    <property type="match status" value="1"/>
</dbReference>
<dbReference type="SUPFAM" id="SSF101790">
    <property type="entry name" value="Aminomethyltransferase beta-barrel domain"/>
    <property type="match status" value="1"/>
</dbReference>
<dbReference type="FunFam" id="3.30.70.1400:FF:000001">
    <property type="entry name" value="Aminomethyltransferase"/>
    <property type="match status" value="1"/>
</dbReference>
<evidence type="ECO:0000256" key="7">
    <source>
        <dbReference type="HAMAP-Rule" id="MF_00259"/>
    </source>
</evidence>
<keyword evidence="4 7" id="KW-0808">Transferase</keyword>
<dbReference type="InterPro" id="IPR013977">
    <property type="entry name" value="GcvT_C"/>
</dbReference>
<evidence type="ECO:0000256" key="1">
    <source>
        <dbReference type="ARBA" id="ARBA00008609"/>
    </source>
</evidence>
<dbReference type="EMBL" id="CP001804">
    <property type="protein sequence ID" value="ACY15801.1"/>
    <property type="molecule type" value="Genomic_DNA"/>
</dbReference>
<dbReference type="HAMAP" id="MF_00259">
    <property type="entry name" value="GcvT"/>
    <property type="match status" value="1"/>
</dbReference>
<evidence type="ECO:0000256" key="8">
    <source>
        <dbReference type="PIRSR" id="PIRSR006487-1"/>
    </source>
</evidence>
<dbReference type="FunFam" id="4.10.1250.10:FF:000001">
    <property type="entry name" value="Aminomethyltransferase"/>
    <property type="match status" value="1"/>
</dbReference>
<dbReference type="InterPro" id="IPR029043">
    <property type="entry name" value="GcvT/YgfZ_C"/>
</dbReference>
<dbReference type="GO" id="GO:0005960">
    <property type="term" value="C:glycine cleavage complex"/>
    <property type="evidence" value="ECO:0007669"/>
    <property type="project" value="InterPro"/>
</dbReference>
<evidence type="ECO:0000313" key="11">
    <source>
        <dbReference type="EMBL" id="ACY15801.1"/>
    </source>
</evidence>
<dbReference type="EC" id="2.1.2.10" evidence="2 7"/>
<organism evidence="11 12">
    <name type="scientific">Haliangium ochraceum (strain DSM 14365 / JCM 11303 / SMP-2)</name>
    <dbReference type="NCBI Taxonomy" id="502025"/>
    <lineage>
        <taxon>Bacteria</taxon>
        <taxon>Pseudomonadati</taxon>
        <taxon>Myxococcota</taxon>
        <taxon>Polyangia</taxon>
        <taxon>Haliangiales</taxon>
        <taxon>Kofleriaceae</taxon>
        <taxon>Haliangium</taxon>
    </lineage>
</organism>
<keyword evidence="3 7" id="KW-0032">Aminotransferase</keyword>
<dbReference type="Gene3D" id="2.40.30.110">
    <property type="entry name" value="Aminomethyltransferase beta-barrel domains"/>
    <property type="match status" value="1"/>
</dbReference>
<dbReference type="SUPFAM" id="SSF103025">
    <property type="entry name" value="Folate-binding domain"/>
    <property type="match status" value="1"/>
</dbReference>
<evidence type="ECO:0000256" key="4">
    <source>
        <dbReference type="ARBA" id="ARBA00022679"/>
    </source>
</evidence>
<reference evidence="11 12" key="1">
    <citation type="journal article" date="2010" name="Stand. Genomic Sci.">
        <title>Complete genome sequence of Haliangium ochraceum type strain (SMP-2).</title>
        <authorList>
            <consortium name="US DOE Joint Genome Institute (JGI-PGF)"/>
            <person name="Ivanova N."/>
            <person name="Daum C."/>
            <person name="Lang E."/>
            <person name="Abt B."/>
            <person name="Kopitz M."/>
            <person name="Saunders E."/>
            <person name="Lapidus A."/>
            <person name="Lucas S."/>
            <person name="Glavina Del Rio T."/>
            <person name="Nolan M."/>
            <person name="Tice H."/>
            <person name="Copeland A."/>
            <person name="Cheng J.F."/>
            <person name="Chen F."/>
            <person name="Bruce D."/>
            <person name="Goodwin L."/>
            <person name="Pitluck S."/>
            <person name="Mavromatis K."/>
            <person name="Pati A."/>
            <person name="Mikhailova N."/>
            <person name="Chen A."/>
            <person name="Palaniappan K."/>
            <person name="Land M."/>
            <person name="Hauser L."/>
            <person name="Chang Y.J."/>
            <person name="Jeffries C.D."/>
            <person name="Detter J.C."/>
            <person name="Brettin T."/>
            <person name="Rohde M."/>
            <person name="Goker M."/>
            <person name="Bristow J."/>
            <person name="Markowitz V."/>
            <person name="Eisen J.A."/>
            <person name="Hugenholtz P."/>
            <person name="Kyrpides N.C."/>
            <person name="Klenk H.P."/>
        </authorList>
    </citation>
    <scope>NUCLEOTIDE SEQUENCE [LARGE SCALE GENOMIC DNA]</scope>
    <source>
        <strain evidence="12">DSM 14365 / CIP 107738 / JCM 11303 / AJ 13395 / SMP-2</strain>
    </source>
</reference>
<dbReference type="GO" id="GO:0008483">
    <property type="term" value="F:transaminase activity"/>
    <property type="evidence" value="ECO:0007669"/>
    <property type="project" value="UniProtKB-KW"/>
</dbReference>
<evidence type="ECO:0000256" key="5">
    <source>
        <dbReference type="ARBA" id="ARBA00031395"/>
    </source>
</evidence>
<protein>
    <recommendedName>
        <fullName evidence="2 7">Aminomethyltransferase</fullName>
        <ecNumber evidence="2 7">2.1.2.10</ecNumber>
    </recommendedName>
    <alternativeName>
        <fullName evidence="5 7">Glycine cleavage system T protein</fullName>
    </alternativeName>
</protein>
<accession>D0LTV7</accession>
<dbReference type="KEGG" id="hoh:Hoch_3299"/>
<dbReference type="PANTHER" id="PTHR43757:SF2">
    <property type="entry name" value="AMINOMETHYLTRANSFERASE, MITOCHONDRIAL"/>
    <property type="match status" value="1"/>
</dbReference>
<dbReference type="NCBIfam" id="NF001567">
    <property type="entry name" value="PRK00389.1"/>
    <property type="match status" value="1"/>
</dbReference>
<feature type="domain" description="Aminomethyltransferase C-terminal" evidence="10">
    <location>
        <begin position="291"/>
        <end position="384"/>
    </location>
</feature>
<dbReference type="GO" id="GO:0005829">
    <property type="term" value="C:cytosol"/>
    <property type="evidence" value="ECO:0007669"/>
    <property type="project" value="TreeGrafter"/>
</dbReference>
<feature type="domain" description="GCVT N-terminal" evidence="9">
    <location>
        <begin position="15"/>
        <end position="269"/>
    </location>
</feature>
<evidence type="ECO:0000256" key="6">
    <source>
        <dbReference type="ARBA" id="ARBA00047665"/>
    </source>
</evidence>
<dbReference type="Proteomes" id="UP000001880">
    <property type="component" value="Chromosome"/>
</dbReference>
<dbReference type="InterPro" id="IPR027266">
    <property type="entry name" value="TrmE/GcvT-like"/>
</dbReference>
<sequence>MAASNPSNPPRRTPLYAAHEALGGKIIDFGGWALPVQYSPGIIKEHKHVREAVGLFDVSHMGEASLRGPRAAEAVQRLVTNDVGKLVDGAAMYTVMCYEHGGIVDDCIVYRRSAENYLIVLNAANTAKDLAWIREHAEPLGAEVVDESDDTALIAVQGPKAVALVDRLSPAELSQIAPFHFASAEVAGVACAVARTGYTGEDGFELACAAGDAMRVWEALLEEGESDGAMPIGLGARDTLRLEAKLCLYGNDIDETTNPYEAGLGWVVKPAAGDFVGKAALAAVKDSGPQRKLVGFRIDGRGIARPGYDVLDRSLAAESAGAQDGAQSPGQVIGKVTSGTKGISVDGAIGMAYVPSAYAAAGTSLTIDCRGKDASATVVKGKFLKRADA</sequence>
<dbReference type="InterPro" id="IPR006223">
    <property type="entry name" value="GcvT"/>
</dbReference>
<dbReference type="PIRSF" id="PIRSF006487">
    <property type="entry name" value="GcvT"/>
    <property type="match status" value="1"/>
</dbReference>
<proteinExistence type="inferred from homology"/>
<dbReference type="GO" id="GO:0004047">
    <property type="term" value="F:aminomethyltransferase activity"/>
    <property type="evidence" value="ECO:0007669"/>
    <property type="project" value="UniProtKB-UniRule"/>
</dbReference>
<dbReference type="eggNOG" id="COG0404">
    <property type="taxonomic scope" value="Bacteria"/>
</dbReference>
<evidence type="ECO:0000256" key="2">
    <source>
        <dbReference type="ARBA" id="ARBA00012616"/>
    </source>
</evidence>
<dbReference type="OrthoDB" id="9774591at2"/>
<dbReference type="Pfam" id="PF01571">
    <property type="entry name" value="GCV_T"/>
    <property type="match status" value="1"/>
</dbReference>
<evidence type="ECO:0000313" key="12">
    <source>
        <dbReference type="Proteomes" id="UP000001880"/>
    </source>
</evidence>
<dbReference type="InterPro" id="IPR028896">
    <property type="entry name" value="GcvT/YgfZ/DmdA"/>
</dbReference>
<evidence type="ECO:0000256" key="3">
    <source>
        <dbReference type="ARBA" id="ARBA00022576"/>
    </source>
</evidence>
<dbReference type="Pfam" id="PF08669">
    <property type="entry name" value="GCV_T_C"/>
    <property type="match status" value="1"/>
</dbReference>
<evidence type="ECO:0000259" key="9">
    <source>
        <dbReference type="Pfam" id="PF01571"/>
    </source>
</evidence>
<dbReference type="Gene3D" id="4.10.1250.10">
    <property type="entry name" value="Aminomethyltransferase fragment"/>
    <property type="match status" value="1"/>
</dbReference>
<comment type="function">
    <text evidence="7">The glycine cleavage system catalyzes the degradation of glycine.</text>
</comment>
<dbReference type="HOGENOM" id="CLU_007884_10_2_7"/>
<evidence type="ECO:0000259" key="10">
    <source>
        <dbReference type="Pfam" id="PF08669"/>
    </source>
</evidence>
<dbReference type="STRING" id="502025.Hoch_3299"/>
<name>D0LTV7_HALO1</name>
<dbReference type="GO" id="GO:0019464">
    <property type="term" value="P:glycine decarboxylation via glycine cleavage system"/>
    <property type="evidence" value="ECO:0007669"/>
    <property type="project" value="UniProtKB-UniRule"/>
</dbReference>
<gene>
    <name evidence="7" type="primary">gcvT</name>
    <name evidence="11" type="ordered locus">Hoch_3299</name>
</gene>
<dbReference type="AlphaFoldDB" id="D0LTV7"/>
<dbReference type="PANTHER" id="PTHR43757">
    <property type="entry name" value="AMINOMETHYLTRANSFERASE"/>
    <property type="match status" value="1"/>
</dbReference>
<keyword evidence="12" id="KW-1185">Reference proteome</keyword>
<comment type="similarity">
    <text evidence="1 7">Belongs to the GcvT family.</text>
</comment>
<dbReference type="InterPro" id="IPR022903">
    <property type="entry name" value="GcvT_bac"/>
</dbReference>
<dbReference type="NCBIfam" id="TIGR00528">
    <property type="entry name" value="gcvT"/>
    <property type="match status" value="1"/>
</dbReference>